<dbReference type="Proteomes" id="UP000183995">
    <property type="component" value="Unassembled WGS sequence"/>
</dbReference>
<evidence type="ECO:0000256" key="7">
    <source>
        <dbReference type="ARBA" id="ARBA00023002"/>
    </source>
</evidence>
<accession>A0A1M5Y8Z7</accession>
<evidence type="ECO:0000313" key="13">
    <source>
        <dbReference type="Proteomes" id="UP000183995"/>
    </source>
</evidence>
<organism evidence="12 13">
    <name type="scientific">Sporobacter termitidis DSM 10068</name>
    <dbReference type="NCBI Taxonomy" id="1123282"/>
    <lineage>
        <taxon>Bacteria</taxon>
        <taxon>Bacillati</taxon>
        <taxon>Bacillota</taxon>
        <taxon>Clostridia</taxon>
        <taxon>Eubacteriales</taxon>
        <taxon>Oscillospiraceae</taxon>
        <taxon>Sporobacter</taxon>
    </lineage>
</organism>
<dbReference type="InterPro" id="IPR036188">
    <property type="entry name" value="FAD/NAD-bd_sf"/>
</dbReference>
<dbReference type="EMBL" id="FQXV01000007">
    <property type="protein sequence ID" value="SHI07983.1"/>
    <property type="molecule type" value="Genomic_DNA"/>
</dbReference>
<evidence type="ECO:0000256" key="9">
    <source>
        <dbReference type="ARBA" id="ARBA00023014"/>
    </source>
</evidence>
<dbReference type="Gene3D" id="3.50.50.60">
    <property type="entry name" value="FAD/NAD(P)-binding domain"/>
    <property type="match status" value="1"/>
</dbReference>
<dbReference type="Gene3D" id="3.40.50.720">
    <property type="entry name" value="NAD(P)-binding Rossmann-like Domain"/>
    <property type="match status" value="1"/>
</dbReference>
<dbReference type="PRINTS" id="PR00469">
    <property type="entry name" value="PNDRDTASEII"/>
</dbReference>
<keyword evidence="4" id="KW-0285">Flavoprotein</keyword>
<dbReference type="AlphaFoldDB" id="A0A1M5Y8Z7"/>
<keyword evidence="7" id="KW-0560">Oxidoreductase</keyword>
<keyword evidence="6" id="KW-0479">Metal-binding</keyword>
<dbReference type="GO" id="GO:0046872">
    <property type="term" value="F:metal ion binding"/>
    <property type="evidence" value="ECO:0007669"/>
    <property type="project" value="UniProtKB-KW"/>
</dbReference>
<keyword evidence="8" id="KW-0408">Iron</keyword>
<dbReference type="STRING" id="1123282.SAMN02745823_02311"/>
<dbReference type="Gene3D" id="3.20.20.70">
    <property type="entry name" value="Aldolase class I"/>
    <property type="match status" value="2"/>
</dbReference>
<evidence type="ECO:0000256" key="1">
    <source>
        <dbReference type="ARBA" id="ARBA00001917"/>
    </source>
</evidence>
<evidence type="ECO:0000259" key="11">
    <source>
        <dbReference type="Pfam" id="PF07992"/>
    </source>
</evidence>
<feature type="domain" description="NADH:flavin oxidoreductase/NADH oxidase N-terminal" evidence="10">
    <location>
        <begin position="6"/>
        <end position="104"/>
    </location>
</feature>
<feature type="domain" description="FAD/NAD(P)-binding" evidence="11">
    <location>
        <begin position="363"/>
        <end position="598"/>
    </location>
</feature>
<dbReference type="GO" id="GO:0051536">
    <property type="term" value="F:iron-sulfur cluster binding"/>
    <property type="evidence" value="ECO:0007669"/>
    <property type="project" value="UniProtKB-KW"/>
</dbReference>
<dbReference type="PRINTS" id="PR00368">
    <property type="entry name" value="FADPNR"/>
</dbReference>
<name>A0A1M5Y8Z7_9FIRM</name>
<protein>
    <submittedName>
        <fullName evidence="12">2,4-dienoyl-CoA reductase</fullName>
    </submittedName>
</protein>
<dbReference type="InterPro" id="IPR001155">
    <property type="entry name" value="OxRdtase_FMN_N"/>
</dbReference>
<keyword evidence="9" id="KW-0411">Iron-sulfur</keyword>
<evidence type="ECO:0000256" key="4">
    <source>
        <dbReference type="ARBA" id="ARBA00022630"/>
    </source>
</evidence>
<evidence type="ECO:0000256" key="6">
    <source>
        <dbReference type="ARBA" id="ARBA00022723"/>
    </source>
</evidence>
<dbReference type="GO" id="GO:0016491">
    <property type="term" value="F:oxidoreductase activity"/>
    <property type="evidence" value="ECO:0007669"/>
    <property type="project" value="UniProtKB-KW"/>
</dbReference>
<gene>
    <name evidence="12" type="ORF">SAMN02745823_02311</name>
</gene>
<evidence type="ECO:0000256" key="8">
    <source>
        <dbReference type="ARBA" id="ARBA00023004"/>
    </source>
</evidence>
<dbReference type="OrthoDB" id="9772736at2"/>
<comment type="similarity">
    <text evidence="3">In the N-terminal section; belongs to the NADH:flavin oxidoreductase/NADH oxidase family.</text>
</comment>
<dbReference type="InterPro" id="IPR051793">
    <property type="entry name" value="NADH:flavin_oxidoreductase"/>
</dbReference>
<evidence type="ECO:0000313" key="12">
    <source>
        <dbReference type="EMBL" id="SHI07983.1"/>
    </source>
</evidence>
<comment type="cofactor">
    <cofactor evidence="1">
        <name>FMN</name>
        <dbReference type="ChEBI" id="CHEBI:58210"/>
    </cofactor>
</comment>
<comment type="cofactor">
    <cofactor evidence="2">
        <name>[4Fe-4S] cluster</name>
        <dbReference type="ChEBI" id="CHEBI:49883"/>
    </cofactor>
</comment>
<sequence>MPYDHLFRPLKVGPLTVKNRIEVSPAEPFLCTRDGLVTDEFVAFTAAFARGGAGIVTVGDSPVTQQYADENHYVVNLADPFVVHGLFKLTDAIHRYGAIASIELNLRTHVFPADMTKDEIRGIIQAFTDAAGRCKKGGFDMIMLHGGHGHTVAQFYSPLMNKRTDAYGCGTFENRCRFANELLDSVRGAIGPDMAIEWRMSGDELTDGGVGLEDAVRFARAIQNKIDLVHISAGNMYNPASLSYAMQPTYLPLATNVRFAERFKRELDIPVTSVGSFNLDLAEEAVAAGRADMIAMIRQFITDPDCAAKAKHGRGEDIRPCIRCMICTGDDPHGCPKPLRCTVNPVAGRNPLFDNMTKSPAPKKVVIIGGGAAGMEAARRCAERGHRVVLFEKAPALGGTLTAAGANRLKGDVRRYAEWSVRTTERTPGLDIRKSTAATRALVESEKPDAVIVAVGSTPFVPNIPGIKGSNVCLAVDVDLGRAAVGKRVVLIGAGLTGTETAVVLAQDGHEVTLIDMLPLSEIDSRGGASSNVAAFLRRMSDEAGVKVITGLRAKEITKDAVVAEDMDGGRVTLPCDSVVLSMGVRPREDLIREFDGCADDVMVVGDCAAQAGNITSAVRDGFYAAMNIG</sequence>
<evidence type="ECO:0000256" key="5">
    <source>
        <dbReference type="ARBA" id="ARBA00022643"/>
    </source>
</evidence>
<dbReference type="PANTHER" id="PTHR42917:SF2">
    <property type="entry name" value="2,4-DIENOYL-COA REDUCTASE [(2E)-ENOYL-COA-PRODUCING]"/>
    <property type="match status" value="1"/>
</dbReference>
<dbReference type="PANTHER" id="PTHR42917">
    <property type="entry name" value="2,4-DIENOYL-COA REDUCTASE"/>
    <property type="match status" value="1"/>
</dbReference>
<keyword evidence="5" id="KW-0288">FMN</keyword>
<dbReference type="CDD" id="cd02803">
    <property type="entry name" value="OYE_like_FMN_family"/>
    <property type="match status" value="1"/>
</dbReference>
<keyword evidence="13" id="KW-1185">Reference proteome</keyword>
<evidence type="ECO:0000256" key="3">
    <source>
        <dbReference type="ARBA" id="ARBA00011048"/>
    </source>
</evidence>
<feature type="domain" description="NADH:flavin oxidoreductase/NADH oxidase N-terminal" evidence="10">
    <location>
        <begin position="108"/>
        <end position="315"/>
    </location>
</feature>
<proteinExistence type="inferred from homology"/>
<reference evidence="12 13" key="1">
    <citation type="submission" date="2016-11" db="EMBL/GenBank/DDBJ databases">
        <authorList>
            <person name="Jaros S."/>
            <person name="Januszkiewicz K."/>
            <person name="Wedrychowicz H."/>
        </authorList>
    </citation>
    <scope>NUCLEOTIDE SEQUENCE [LARGE SCALE GENOMIC DNA]</scope>
    <source>
        <strain evidence="12 13">DSM 10068</strain>
    </source>
</reference>
<dbReference type="SUPFAM" id="SSF51395">
    <property type="entry name" value="FMN-linked oxidoreductases"/>
    <property type="match status" value="1"/>
</dbReference>
<dbReference type="InterPro" id="IPR013785">
    <property type="entry name" value="Aldolase_TIM"/>
</dbReference>
<dbReference type="SUPFAM" id="SSF51905">
    <property type="entry name" value="FAD/NAD(P)-binding domain"/>
    <property type="match status" value="1"/>
</dbReference>
<dbReference type="InterPro" id="IPR023753">
    <property type="entry name" value="FAD/NAD-binding_dom"/>
</dbReference>
<dbReference type="Pfam" id="PF00724">
    <property type="entry name" value="Oxidored_FMN"/>
    <property type="match status" value="2"/>
</dbReference>
<dbReference type="Pfam" id="PF07992">
    <property type="entry name" value="Pyr_redox_2"/>
    <property type="match status" value="1"/>
</dbReference>
<evidence type="ECO:0000256" key="2">
    <source>
        <dbReference type="ARBA" id="ARBA00001966"/>
    </source>
</evidence>
<dbReference type="GO" id="GO:0010181">
    <property type="term" value="F:FMN binding"/>
    <property type="evidence" value="ECO:0007669"/>
    <property type="project" value="InterPro"/>
</dbReference>
<evidence type="ECO:0000259" key="10">
    <source>
        <dbReference type="Pfam" id="PF00724"/>
    </source>
</evidence>
<dbReference type="RefSeq" id="WP_073079026.1">
    <property type="nucleotide sequence ID" value="NZ_FQXV01000007.1"/>
</dbReference>